<feature type="compositionally biased region" description="Low complexity" evidence="1">
    <location>
        <begin position="52"/>
        <end position="68"/>
    </location>
</feature>
<evidence type="ECO:0000313" key="2">
    <source>
        <dbReference type="EMBL" id="THV00286.1"/>
    </source>
</evidence>
<dbReference type="Proteomes" id="UP000297245">
    <property type="component" value="Unassembled WGS sequence"/>
</dbReference>
<feature type="compositionally biased region" description="Basic and acidic residues" evidence="1">
    <location>
        <begin position="120"/>
        <end position="136"/>
    </location>
</feature>
<evidence type="ECO:0000313" key="3">
    <source>
        <dbReference type="Proteomes" id="UP000297245"/>
    </source>
</evidence>
<sequence length="456" mass="52342">MSRNRRDVAKKHRGLSVSERSLSPDRYYPARHSIETHSAHHRSSHLNRHENSTSSFSPSSSPIRASSSDIDNNIRVKRKIELTELTQEKEPREKANRNLGRRIRRTIALFSTVQTLVKESDRRAMEKGDENGRFKLEDDEDTSDDNQREKLWRERELKRTHDRLLTGYNLLCETVPGFRKMIQSDVEAAELTKYYSELDLGANGARVNDVNNIRGKVAEWLNCRRVPPRPPLKGNTRVGRGFRNPATGRLLCPIDLDWDNAQTRADIQQRKVSIKRSQFFFCIRGLYLNEVGDPNDMEKGFLKGDLLVKTFRAIFTAGSPNDEIGGDLDEERPTKRRKSTCKNNAQLINMTAVTPRAIAYAAVMLRFALSEVEKWGMDHSFNYEAFWNAIVDYFEEVEPGSDEEDQIRKLLDWWNQKIFPGDNVSTSSKPLRDFKSVLTAQRAAKAAARLQQAQAS</sequence>
<keyword evidence="3" id="KW-1185">Reference proteome</keyword>
<dbReference type="Pfam" id="PF20414">
    <property type="entry name" value="DUF6698"/>
    <property type="match status" value="1"/>
</dbReference>
<evidence type="ECO:0000256" key="1">
    <source>
        <dbReference type="SAM" id="MobiDB-lite"/>
    </source>
</evidence>
<feature type="region of interest" description="Disordered" evidence="1">
    <location>
        <begin position="120"/>
        <end position="148"/>
    </location>
</feature>
<proteinExistence type="predicted"/>
<name>A0A4V4HGV4_DENBC</name>
<reference evidence="2 3" key="1">
    <citation type="journal article" date="2019" name="Nat. Ecol. Evol.">
        <title>Megaphylogeny resolves global patterns of mushroom evolution.</title>
        <authorList>
            <person name="Varga T."/>
            <person name="Krizsan K."/>
            <person name="Foldi C."/>
            <person name="Dima B."/>
            <person name="Sanchez-Garcia M."/>
            <person name="Sanchez-Ramirez S."/>
            <person name="Szollosi G.J."/>
            <person name="Szarkandi J.G."/>
            <person name="Papp V."/>
            <person name="Albert L."/>
            <person name="Andreopoulos W."/>
            <person name="Angelini C."/>
            <person name="Antonin V."/>
            <person name="Barry K.W."/>
            <person name="Bougher N.L."/>
            <person name="Buchanan P."/>
            <person name="Buyck B."/>
            <person name="Bense V."/>
            <person name="Catcheside P."/>
            <person name="Chovatia M."/>
            <person name="Cooper J."/>
            <person name="Damon W."/>
            <person name="Desjardin D."/>
            <person name="Finy P."/>
            <person name="Geml J."/>
            <person name="Haridas S."/>
            <person name="Hughes K."/>
            <person name="Justo A."/>
            <person name="Karasinski D."/>
            <person name="Kautmanova I."/>
            <person name="Kiss B."/>
            <person name="Kocsube S."/>
            <person name="Kotiranta H."/>
            <person name="LaButti K.M."/>
            <person name="Lechner B.E."/>
            <person name="Liimatainen K."/>
            <person name="Lipzen A."/>
            <person name="Lukacs Z."/>
            <person name="Mihaltcheva S."/>
            <person name="Morgado L.N."/>
            <person name="Niskanen T."/>
            <person name="Noordeloos M.E."/>
            <person name="Ohm R.A."/>
            <person name="Ortiz-Santana B."/>
            <person name="Ovrebo C."/>
            <person name="Racz N."/>
            <person name="Riley R."/>
            <person name="Savchenko A."/>
            <person name="Shiryaev A."/>
            <person name="Soop K."/>
            <person name="Spirin V."/>
            <person name="Szebenyi C."/>
            <person name="Tomsovsky M."/>
            <person name="Tulloss R.E."/>
            <person name="Uehling J."/>
            <person name="Grigoriev I.V."/>
            <person name="Vagvolgyi C."/>
            <person name="Papp T."/>
            <person name="Martin F.M."/>
            <person name="Miettinen O."/>
            <person name="Hibbett D.S."/>
            <person name="Nagy L.G."/>
        </authorList>
    </citation>
    <scope>NUCLEOTIDE SEQUENCE [LARGE SCALE GENOMIC DNA]</scope>
    <source>
        <strain evidence="2 3">CBS 962.96</strain>
    </source>
</reference>
<gene>
    <name evidence="2" type="ORF">K435DRAFT_461970</name>
</gene>
<feature type="region of interest" description="Disordered" evidence="1">
    <location>
        <begin position="1"/>
        <end position="70"/>
    </location>
</feature>
<protein>
    <submittedName>
        <fullName evidence="2">Uncharacterized protein</fullName>
    </submittedName>
</protein>
<organism evidence="2 3">
    <name type="scientific">Dendrothele bispora (strain CBS 962.96)</name>
    <dbReference type="NCBI Taxonomy" id="1314807"/>
    <lineage>
        <taxon>Eukaryota</taxon>
        <taxon>Fungi</taxon>
        <taxon>Dikarya</taxon>
        <taxon>Basidiomycota</taxon>
        <taxon>Agaricomycotina</taxon>
        <taxon>Agaricomycetes</taxon>
        <taxon>Agaricomycetidae</taxon>
        <taxon>Agaricales</taxon>
        <taxon>Agaricales incertae sedis</taxon>
        <taxon>Dendrothele</taxon>
    </lineage>
</organism>
<dbReference type="AlphaFoldDB" id="A0A4V4HGV4"/>
<dbReference type="OrthoDB" id="2662502at2759"/>
<accession>A0A4V4HGV4</accession>
<dbReference type="InterPro" id="IPR046521">
    <property type="entry name" value="DUF6698"/>
</dbReference>
<dbReference type="EMBL" id="ML179106">
    <property type="protein sequence ID" value="THV00286.1"/>
    <property type="molecule type" value="Genomic_DNA"/>
</dbReference>